<dbReference type="NCBIfam" id="TIGR00011">
    <property type="entry name" value="YbaK_EbsC"/>
    <property type="match status" value="1"/>
</dbReference>
<dbReference type="GO" id="GO:0016829">
    <property type="term" value="F:lyase activity"/>
    <property type="evidence" value="ECO:0007669"/>
    <property type="project" value="UniProtKB-KW"/>
</dbReference>
<evidence type="ECO:0000256" key="3">
    <source>
        <dbReference type="ARBA" id="ARBA00023239"/>
    </source>
</evidence>
<dbReference type="SUPFAM" id="SSF55826">
    <property type="entry name" value="YbaK/ProRS associated domain"/>
    <property type="match status" value="1"/>
</dbReference>
<dbReference type="OrthoDB" id="9809296at2"/>
<evidence type="ECO:0000256" key="4">
    <source>
        <dbReference type="PIRNR" id="PIRNR006181"/>
    </source>
</evidence>
<feature type="domain" description="YbaK/aminoacyl-tRNA synthetase-associated" evidence="5">
    <location>
        <begin position="30"/>
        <end position="145"/>
    </location>
</feature>
<dbReference type="PIRSF" id="PIRSF006181">
    <property type="entry name" value="EbsC_YbaK"/>
    <property type="match status" value="1"/>
</dbReference>
<evidence type="ECO:0000256" key="1">
    <source>
        <dbReference type="ARBA" id="ARBA00009798"/>
    </source>
</evidence>
<dbReference type="Pfam" id="PF04073">
    <property type="entry name" value="tRNA_edit"/>
    <property type="match status" value="1"/>
</dbReference>
<dbReference type="GO" id="GO:0002161">
    <property type="term" value="F:aminoacyl-tRNA deacylase activity"/>
    <property type="evidence" value="ECO:0007669"/>
    <property type="project" value="InterPro"/>
</dbReference>
<dbReference type="Gene3D" id="3.90.960.10">
    <property type="entry name" value="YbaK/aminoacyl-tRNA synthetase-associated domain"/>
    <property type="match status" value="1"/>
</dbReference>
<comment type="similarity">
    <text evidence="1 4">Belongs to the prolyl-tRNA editing family. YbaK/EbsC subfamily.</text>
</comment>
<dbReference type="STRING" id="393762.SAMN05660472_01017"/>
<gene>
    <name evidence="6" type="ORF">SAMN05660472_01017</name>
</gene>
<dbReference type="CDD" id="cd00002">
    <property type="entry name" value="YbaK_deacylase"/>
    <property type="match status" value="1"/>
</dbReference>
<dbReference type="Proteomes" id="UP000198718">
    <property type="component" value="Unassembled WGS sequence"/>
</dbReference>
<keyword evidence="2 4" id="KW-0648">Protein biosynthesis</keyword>
<dbReference type="AlphaFoldDB" id="A0A1G9A038"/>
<reference evidence="6 7" key="1">
    <citation type="submission" date="2016-10" db="EMBL/GenBank/DDBJ databases">
        <authorList>
            <person name="de Groot N.N."/>
        </authorList>
    </citation>
    <scope>NUCLEOTIDE SEQUENCE [LARGE SCALE GENOMIC DNA]</scope>
    <source>
        <strain evidence="6 7">DSM 18346</strain>
    </source>
</reference>
<evidence type="ECO:0000259" key="5">
    <source>
        <dbReference type="Pfam" id="PF04073"/>
    </source>
</evidence>
<dbReference type="GO" id="GO:0006412">
    <property type="term" value="P:translation"/>
    <property type="evidence" value="ECO:0007669"/>
    <property type="project" value="UniProtKB-KW"/>
</dbReference>
<name>A0A1G9A038_9FIRM</name>
<proteinExistence type="inferred from homology"/>
<sequence>MKKTNAARVLDKLKIFYDIREYEVEETDLSAENAAEKVGFPLEQVFKTLVAKGDKTGVIICCISGERELNLKKIAALSKNKKVDLVPLKEVQQLTGYIRGGVSPIAMKKSYPTYIDERAIEFSMIMISAGLRGCQLLLHPQDLAKAVKGTFGDITN</sequence>
<protein>
    <recommendedName>
        <fullName evidence="4">Cys-tRNA(Pro)/Cys-tRNA(Cys) deacylase</fullName>
        <ecNumber evidence="4">4.2.-.-</ecNumber>
    </recommendedName>
</protein>
<dbReference type="InterPro" id="IPR007214">
    <property type="entry name" value="YbaK/aa-tRNA-synth-assoc-dom"/>
</dbReference>
<dbReference type="PANTHER" id="PTHR30411">
    <property type="entry name" value="CYTOPLASMIC PROTEIN"/>
    <property type="match status" value="1"/>
</dbReference>
<accession>A0A1G9A038</accession>
<organism evidence="6 7">
    <name type="scientific">Natronincola ferrireducens</name>
    <dbReference type="NCBI Taxonomy" id="393762"/>
    <lineage>
        <taxon>Bacteria</taxon>
        <taxon>Bacillati</taxon>
        <taxon>Bacillota</taxon>
        <taxon>Clostridia</taxon>
        <taxon>Peptostreptococcales</taxon>
        <taxon>Natronincolaceae</taxon>
        <taxon>Natronincola</taxon>
    </lineage>
</organism>
<dbReference type="EMBL" id="FNFP01000001">
    <property type="protein sequence ID" value="SDK20567.1"/>
    <property type="molecule type" value="Genomic_DNA"/>
</dbReference>
<evidence type="ECO:0000313" key="7">
    <source>
        <dbReference type="Proteomes" id="UP000198718"/>
    </source>
</evidence>
<evidence type="ECO:0000313" key="6">
    <source>
        <dbReference type="EMBL" id="SDK20567.1"/>
    </source>
</evidence>
<dbReference type="InterPro" id="IPR004369">
    <property type="entry name" value="Prolyl-tRNA_editing_YbaK/EbsC"/>
</dbReference>
<dbReference type="RefSeq" id="WP_090551149.1">
    <property type="nucleotide sequence ID" value="NZ_FNFP01000001.1"/>
</dbReference>
<dbReference type="InterPro" id="IPR036754">
    <property type="entry name" value="YbaK/aa-tRNA-synt-asso_dom_sf"/>
</dbReference>
<dbReference type="EC" id="4.2.-.-" evidence="4"/>
<keyword evidence="3 4" id="KW-0456">Lyase</keyword>
<keyword evidence="7" id="KW-1185">Reference proteome</keyword>
<evidence type="ECO:0000256" key="2">
    <source>
        <dbReference type="ARBA" id="ARBA00022917"/>
    </source>
</evidence>
<dbReference type="PANTHER" id="PTHR30411:SF0">
    <property type="entry name" value="CYS-TRNA(PRO)_CYS-TRNA(CYS) DEACYLASE YBAK"/>
    <property type="match status" value="1"/>
</dbReference>